<gene>
    <name evidence="1" type="ORF">ROA7745_00411</name>
</gene>
<dbReference type="EMBL" id="FWXB01000001">
    <property type="protein sequence ID" value="SMC10604.1"/>
    <property type="molecule type" value="Genomic_DNA"/>
</dbReference>
<dbReference type="Proteomes" id="UP000193224">
    <property type="component" value="Unassembled WGS sequence"/>
</dbReference>
<dbReference type="PROSITE" id="PS51257">
    <property type="entry name" value="PROKAR_LIPOPROTEIN"/>
    <property type="match status" value="1"/>
</dbReference>
<reference evidence="1 2" key="1">
    <citation type="submission" date="2017-03" db="EMBL/GenBank/DDBJ databases">
        <authorList>
            <person name="Afonso C.L."/>
            <person name="Miller P.J."/>
            <person name="Scott M.A."/>
            <person name="Spackman E."/>
            <person name="Goraichik I."/>
            <person name="Dimitrov K.M."/>
            <person name="Suarez D.L."/>
            <person name="Swayne D.E."/>
        </authorList>
    </citation>
    <scope>NUCLEOTIDE SEQUENCE [LARGE SCALE GENOMIC DNA]</scope>
    <source>
        <strain evidence="1 2">CECT 7745</strain>
    </source>
</reference>
<accession>A0A1X7BM26</accession>
<evidence type="ECO:0008006" key="3">
    <source>
        <dbReference type="Google" id="ProtNLM"/>
    </source>
</evidence>
<keyword evidence="2" id="KW-1185">Reference proteome</keyword>
<dbReference type="RefSeq" id="WP_085798550.1">
    <property type="nucleotide sequence ID" value="NZ_FWXB01000001.1"/>
</dbReference>
<evidence type="ECO:0000313" key="2">
    <source>
        <dbReference type="Proteomes" id="UP000193224"/>
    </source>
</evidence>
<evidence type="ECO:0000313" key="1">
    <source>
        <dbReference type="EMBL" id="SMC10604.1"/>
    </source>
</evidence>
<name>A0A1X7BM26_9RHOB</name>
<protein>
    <recommendedName>
        <fullName evidence="3">Lipoprotein</fullName>
    </recommendedName>
</protein>
<sequence>MKLIWMILASASTVASCTSYLDPIRTSQLGDDPVVDGGTYTSGGGLTIAADIRENDGHTLLCGAWAESAEQSILTKGKSRDVVASGAAYLGRERIAQNLLFMARVAPTADYGGSVANCRLVEREWRLTDHAKAITIRIPRQVVYRDVDGPSGGAFVYFHQTGPGAGEG</sequence>
<dbReference type="AlphaFoldDB" id="A0A1X7BM26"/>
<organism evidence="1 2">
    <name type="scientific">Roseovarius aestuarii</name>
    <dbReference type="NCBI Taxonomy" id="475083"/>
    <lineage>
        <taxon>Bacteria</taxon>
        <taxon>Pseudomonadati</taxon>
        <taxon>Pseudomonadota</taxon>
        <taxon>Alphaproteobacteria</taxon>
        <taxon>Rhodobacterales</taxon>
        <taxon>Roseobacteraceae</taxon>
        <taxon>Roseovarius</taxon>
    </lineage>
</organism>
<proteinExistence type="predicted"/>